<protein>
    <submittedName>
        <fullName evidence="2">Uncharacterized protein</fullName>
    </submittedName>
</protein>
<reference evidence="2 3" key="1">
    <citation type="submission" date="2017-08" db="EMBL/GenBank/DDBJ databases">
        <title>Reclassification of Bisgaard taxon 37 and 44.</title>
        <authorList>
            <person name="Christensen H."/>
        </authorList>
    </citation>
    <scope>NUCLEOTIDE SEQUENCE [LARGE SCALE GENOMIC DNA]</scope>
    <source>
        <strain evidence="2 3">EEAB3T1</strain>
    </source>
</reference>
<feature type="signal peptide" evidence="1">
    <location>
        <begin position="1"/>
        <end position="19"/>
    </location>
</feature>
<evidence type="ECO:0000256" key="1">
    <source>
        <dbReference type="SAM" id="SignalP"/>
    </source>
</evidence>
<feature type="chain" id="PRO_5017455665" evidence="1">
    <location>
        <begin position="20"/>
        <end position="190"/>
    </location>
</feature>
<sequence length="190" mass="21804">MRKLLLCSLLGLLSLPSFAQNTHETTIRNLVRANPQYLELATQFTLVDFVKTYKNKSLSFAEFQQLLVQKFYQPFNLNYQLTSNSYTSASVEAFLNIYHTCAQVRQQLTTQEIIQLDRKYQLICSKTDLIYTISGRTDADVYAYSLMALNDKVTPAQVKALGFSLPTYATYQSRNIFEHIANNLQITITE</sequence>
<accession>A0A3A1Y960</accession>
<dbReference type="RefSeq" id="WP_119535190.1">
    <property type="nucleotide sequence ID" value="NZ_NRJF01000221.1"/>
</dbReference>
<evidence type="ECO:0000313" key="2">
    <source>
        <dbReference type="EMBL" id="RIY32674.1"/>
    </source>
</evidence>
<dbReference type="AlphaFoldDB" id="A0A3A1Y960"/>
<evidence type="ECO:0000313" key="3">
    <source>
        <dbReference type="Proteomes" id="UP000265964"/>
    </source>
</evidence>
<organism evidence="2 3">
    <name type="scientific">Psittacicella gerlachiana</name>
    <dbReference type="NCBI Taxonomy" id="2028574"/>
    <lineage>
        <taxon>Bacteria</taxon>
        <taxon>Pseudomonadati</taxon>
        <taxon>Pseudomonadota</taxon>
        <taxon>Gammaproteobacteria</taxon>
        <taxon>Pasteurellales</taxon>
        <taxon>Psittacicellaceae</taxon>
        <taxon>Psittacicella</taxon>
    </lineage>
</organism>
<dbReference type="Proteomes" id="UP000265964">
    <property type="component" value="Unassembled WGS sequence"/>
</dbReference>
<proteinExistence type="predicted"/>
<gene>
    <name evidence="2" type="ORF">CKF59_06800</name>
</gene>
<keyword evidence="3" id="KW-1185">Reference proteome</keyword>
<comment type="caution">
    <text evidence="2">The sequence shown here is derived from an EMBL/GenBank/DDBJ whole genome shotgun (WGS) entry which is preliminary data.</text>
</comment>
<keyword evidence="1" id="KW-0732">Signal</keyword>
<dbReference type="OrthoDB" id="5679243at2"/>
<name>A0A3A1Y960_9GAMM</name>
<dbReference type="EMBL" id="NRJF01000221">
    <property type="protein sequence ID" value="RIY32674.1"/>
    <property type="molecule type" value="Genomic_DNA"/>
</dbReference>